<keyword evidence="1" id="KW-0808">Transferase</keyword>
<evidence type="ECO:0000259" key="7">
    <source>
        <dbReference type="Pfam" id="PF13614"/>
    </source>
</evidence>
<dbReference type="PANTHER" id="PTHR32309">
    <property type="entry name" value="TYROSINE-PROTEIN KINASE"/>
    <property type="match status" value="1"/>
</dbReference>
<dbReference type="PANTHER" id="PTHR32309:SF32">
    <property type="entry name" value="TYROSINE-PROTEIN KINASE ETK-RELATED"/>
    <property type="match status" value="1"/>
</dbReference>
<organism evidence="9 10">
    <name type="scientific">Idiomarina baltica OS145</name>
    <dbReference type="NCBI Taxonomy" id="314276"/>
    <lineage>
        <taxon>Bacteria</taxon>
        <taxon>Pseudomonadati</taxon>
        <taxon>Pseudomonadota</taxon>
        <taxon>Gammaproteobacteria</taxon>
        <taxon>Alteromonadales</taxon>
        <taxon>Idiomarinaceae</taxon>
        <taxon>Idiomarina</taxon>
    </lineage>
</organism>
<dbReference type="InterPro" id="IPR027417">
    <property type="entry name" value="P-loop_NTPase"/>
</dbReference>
<evidence type="ECO:0000256" key="3">
    <source>
        <dbReference type="ARBA" id="ARBA00022777"/>
    </source>
</evidence>
<proteinExistence type="predicted"/>
<dbReference type="GO" id="GO:0016301">
    <property type="term" value="F:kinase activity"/>
    <property type="evidence" value="ECO:0007669"/>
    <property type="project" value="UniProtKB-KW"/>
</dbReference>
<dbReference type="InterPro" id="IPR025669">
    <property type="entry name" value="AAA_dom"/>
</dbReference>
<feature type="transmembrane region" description="Helical" evidence="6">
    <location>
        <begin position="76"/>
        <end position="99"/>
    </location>
</feature>
<dbReference type="Gene3D" id="3.40.50.300">
    <property type="entry name" value="P-loop containing nucleotide triphosphate hydrolases"/>
    <property type="match status" value="1"/>
</dbReference>
<evidence type="ECO:0000313" key="9">
    <source>
        <dbReference type="EMBL" id="EAQ31894.1"/>
    </source>
</evidence>
<dbReference type="InterPro" id="IPR032807">
    <property type="entry name" value="GNVR"/>
</dbReference>
<protein>
    <submittedName>
        <fullName evidence="9">Tyrosine-protein kinase Wzc</fullName>
    </submittedName>
</protein>
<keyword evidence="6" id="KW-0812">Transmembrane</keyword>
<dbReference type="InterPro" id="IPR050445">
    <property type="entry name" value="Bact_polysacc_biosynth/exp"/>
</dbReference>
<dbReference type="SUPFAM" id="SSF52540">
    <property type="entry name" value="P-loop containing nucleoside triphosphate hydrolases"/>
    <property type="match status" value="1"/>
</dbReference>
<dbReference type="InterPro" id="IPR005702">
    <property type="entry name" value="Wzc-like_C"/>
</dbReference>
<dbReference type="RefSeq" id="WP_006954956.1">
    <property type="nucleotide sequence ID" value="NZ_CH672404.1"/>
</dbReference>
<evidence type="ECO:0000256" key="5">
    <source>
        <dbReference type="ARBA" id="ARBA00023137"/>
    </source>
</evidence>
<dbReference type="Pfam" id="PF13614">
    <property type="entry name" value="AAA_31"/>
    <property type="match status" value="1"/>
</dbReference>
<keyword evidence="6" id="KW-1133">Transmembrane helix</keyword>
<evidence type="ECO:0000313" key="10">
    <source>
        <dbReference type="Proteomes" id="UP000016543"/>
    </source>
</evidence>
<dbReference type="NCBIfam" id="TIGR01007">
    <property type="entry name" value="eps_fam"/>
    <property type="match status" value="1"/>
</dbReference>
<keyword evidence="6" id="KW-0472">Membrane</keyword>
<reference evidence="9 10" key="1">
    <citation type="submission" date="2006-01" db="EMBL/GenBank/DDBJ databases">
        <authorList>
            <person name="Brettar I."/>
            <person name="Hofle M."/>
            <person name="Ferriera S."/>
            <person name="Johnson J."/>
            <person name="Kravitz S."/>
            <person name="Halpern A."/>
            <person name="Remington K."/>
            <person name="Beeson K."/>
            <person name="Tran B."/>
            <person name="Rogers Y.-H."/>
            <person name="Friedman R."/>
            <person name="Venter J.C."/>
        </authorList>
    </citation>
    <scope>NUCLEOTIDE SEQUENCE [LARGE SCALE GENOMIC DNA]</scope>
    <source>
        <strain evidence="9 10">OS145</strain>
    </source>
</reference>
<dbReference type="Pfam" id="PF13807">
    <property type="entry name" value="GNVR"/>
    <property type="match status" value="1"/>
</dbReference>
<comment type="caution">
    <text evidence="9">The sequence shown here is derived from an EMBL/GenBank/DDBJ whole genome shotgun (WGS) entry which is preliminary data.</text>
</comment>
<name>A0ABM9WM69_9GAMM</name>
<evidence type="ECO:0000256" key="4">
    <source>
        <dbReference type="ARBA" id="ARBA00022840"/>
    </source>
</evidence>
<accession>A0ABM9WM69</accession>
<sequence>LQNEKKALTEQINELPETQQEVLRLTRDVEVNQQIYLQLLNRMQELNVMKAGTVGNVRILDEAVVQPGVVEPQKKLIVLAATVFGFLISVGIVALKIVFHRGVENPDELEEVGINVYASVPKSDVQLKLEEQIARQRKGRSSKSVPSYVPLLAVAEPTDLAVEALRGLRTSLHFAMLEAKNNILMISGPSPGVGKSFITANLAVVLAQSGKKVVVIDVDLRRGYLHALLHSGNEDGLSDYLAGEITTEQLIKGTEVEGLDAINRGTAPPNPSELLMHERFKNLLDELSAKYDYVLCDTPPILAVTDAAIVGRYTGTNLLVTGFAQNPVKEVEATISRFDQNGVTIKGTILNKVVRKASSYYNYGYGYGYSYKSMTD</sequence>
<feature type="domain" description="Tyrosine-protein kinase G-rich" evidence="8">
    <location>
        <begin position="17"/>
        <end position="96"/>
    </location>
</feature>
<dbReference type="Proteomes" id="UP000016543">
    <property type="component" value="Unassembled WGS sequence"/>
</dbReference>
<keyword evidence="5" id="KW-0829">Tyrosine-protein kinase</keyword>
<dbReference type="EMBL" id="AAMX01000010">
    <property type="protein sequence ID" value="EAQ31894.1"/>
    <property type="molecule type" value="Genomic_DNA"/>
</dbReference>
<keyword evidence="3 9" id="KW-0418">Kinase</keyword>
<keyword evidence="4" id="KW-0067">ATP-binding</keyword>
<evidence type="ECO:0000256" key="6">
    <source>
        <dbReference type="SAM" id="Phobius"/>
    </source>
</evidence>
<feature type="domain" description="AAA" evidence="7">
    <location>
        <begin position="190"/>
        <end position="305"/>
    </location>
</feature>
<feature type="non-terminal residue" evidence="9">
    <location>
        <position position="1"/>
    </location>
</feature>
<evidence type="ECO:0000259" key="8">
    <source>
        <dbReference type="Pfam" id="PF13807"/>
    </source>
</evidence>
<gene>
    <name evidence="9" type="ORF">OS145_11406</name>
</gene>
<evidence type="ECO:0000256" key="2">
    <source>
        <dbReference type="ARBA" id="ARBA00022741"/>
    </source>
</evidence>
<keyword evidence="10" id="KW-1185">Reference proteome</keyword>
<keyword evidence="2" id="KW-0547">Nucleotide-binding</keyword>
<evidence type="ECO:0000256" key="1">
    <source>
        <dbReference type="ARBA" id="ARBA00022679"/>
    </source>
</evidence>
<dbReference type="CDD" id="cd05387">
    <property type="entry name" value="BY-kinase"/>
    <property type="match status" value="1"/>
</dbReference>